<dbReference type="EMBL" id="CP095362">
    <property type="protein sequence ID" value="XAG66813.1"/>
    <property type="molecule type" value="Genomic_DNA"/>
</dbReference>
<name>A0AAU6TYX6_UNCXX</name>
<gene>
    <name evidence="1" type="ORF">MRM81_07295</name>
</gene>
<evidence type="ECO:0000313" key="1">
    <source>
        <dbReference type="EMBL" id="XAG66813.1"/>
    </source>
</evidence>
<proteinExistence type="predicted"/>
<dbReference type="AlphaFoldDB" id="A0AAU6TYX6"/>
<protein>
    <submittedName>
        <fullName evidence="1">Uncharacterized protein</fullName>
    </submittedName>
</protein>
<reference evidence="1" key="1">
    <citation type="submission" date="2022-03" db="EMBL/GenBank/DDBJ databases">
        <title>Sea Food Isolates.</title>
        <authorList>
            <person name="Li c."/>
        </authorList>
    </citation>
    <scope>NUCLEOTIDE SEQUENCE</scope>
    <source>
        <strain evidence="1">19GA11TI05</strain>
    </source>
</reference>
<organism evidence="1">
    <name type="scientific">bacterium 19GA11TI05</name>
    <dbReference type="NCBI Taxonomy" id="2920688"/>
    <lineage>
        <taxon>Bacteria</taxon>
    </lineage>
</organism>
<sequence>MDQITRILEKLNQGRSDQQLTLADFMPMFLAEVRNKAGSSLSREEAQLLHRAAMFCLCRRQLDAQRYR</sequence>
<accession>A0AAU6TYX6</accession>